<sequence>MSQQVQAQADVGSLSLTGLGAFTNLLAILSADNVSPIAMIQMKDLGSLFHVNGHYATRVPELLTRASSHPIGRLTLAVGWRRGDSVSLLAESAGGQAISLLSLCITNIYKEEAVGQILSQLSSRLLSKSSPRAGVVPLADVATLVASKLNRFGFGNVLAEQTMRVQSVFEKLETTIPDGLLELPTVESITDVFESLSHLRGDDTVIRISGSPGIL</sequence>
<organism evidence="1 2">
    <name type="scientific">Clonostachys byssicola</name>
    <dbReference type="NCBI Taxonomy" id="160290"/>
    <lineage>
        <taxon>Eukaryota</taxon>
        <taxon>Fungi</taxon>
        <taxon>Dikarya</taxon>
        <taxon>Ascomycota</taxon>
        <taxon>Pezizomycotina</taxon>
        <taxon>Sordariomycetes</taxon>
        <taxon>Hypocreomycetidae</taxon>
        <taxon>Hypocreales</taxon>
        <taxon>Bionectriaceae</taxon>
        <taxon>Clonostachys</taxon>
    </lineage>
</organism>
<dbReference type="Proteomes" id="UP000754883">
    <property type="component" value="Unassembled WGS sequence"/>
</dbReference>
<feature type="non-terminal residue" evidence="1">
    <location>
        <position position="215"/>
    </location>
</feature>
<comment type="caution">
    <text evidence="1">The sequence shown here is derived from an EMBL/GenBank/DDBJ whole genome shotgun (WGS) entry which is preliminary data.</text>
</comment>
<accession>A0A9N9Y8K8</accession>
<evidence type="ECO:0000313" key="1">
    <source>
        <dbReference type="EMBL" id="CAG9997494.1"/>
    </source>
</evidence>
<protein>
    <submittedName>
        <fullName evidence="1">Uncharacterized protein</fullName>
    </submittedName>
</protein>
<gene>
    <name evidence="1" type="ORF">CBYS24578_00003140</name>
</gene>
<evidence type="ECO:0000313" key="2">
    <source>
        <dbReference type="Proteomes" id="UP000754883"/>
    </source>
</evidence>
<name>A0A9N9Y8K8_9HYPO</name>
<dbReference type="AlphaFoldDB" id="A0A9N9Y8K8"/>
<reference evidence="2" key="1">
    <citation type="submission" date="2019-06" db="EMBL/GenBank/DDBJ databases">
        <authorList>
            <person name="Broberg M."/>
        </authorList>
    </citation>
    <scope>NUCLEOTIDE SEQUENCE [LARGE SCALE GENOMIC DNA]</scope>
</reference>
<proteinExistence type="predicted"/>
<dbReference type="EMBL" id="CABFNO020001546">
    <property type="protein sequence ID" value="CAG9997494.1"/>
    <property type="molecule type" value="Genomic_DNA"/>
</dbReference>
<keyword evidence="2" id="KW-1185">Reference proteome</keyword>
<reference evidence="1 2" key="2">
    <citation type="submission" date="2021-10" db="EMBL/GenBank/DDBJ databases">
        <authorList>
            <person name="Piombo E."/>
        </authorList>
    </citation>
    <scope>NUCLEOTIDE SEQUENCE [LARGE SCALE GENOMIC DNA]</scope>
</reference>
<dbReference type="OrthoDB" id="5421021at2759"/>